<evidence type="ECO:0000256" key="1">
    <source>
        <dbReference type="SAM" id="Phobius"/>
    </source>
</evidence>
<dbReference type="AlphaFoldDB" id="A0A0N0RR15"/>
<dbReference type="Pfam" id="PF10067">
    <property type="entry name" value="DUF2306"/>
    <property type="match status" value="1"/>
</dbReference>
<accession>A0A0N0RR15</accession>
<feature type="transmembrane region" description="Helical" evidence="1">
    <location>
        <begin position="124"/>
        <end position="146"/>
    </location>
</feature>
<comment type="caution">
    <text evidence="2">The sequence shown here is derived from an EMBL/GenBank/DDBJ whole genome shotgun (WGS) entry which is preliminary data.</text>
</comment>
<feature type="transmembrane region" description="Helical" evidence="1">
    <location>
        <begin position="17"/>
        <end position="40"/>
    </location>
</feature>
<feature type="transmembrane region" description="Helical" evidence="1">
    <location>
        <begin position="101"/>
        <end position="118"/>
    </location>
</feature>
<dbReference type="PATRIC" id="fig|1202724.3.peg.3795"/>
<feature type="transmembrane region" description="Helical" evidence="1">
    <location>
        <begin position="191"/>
        <end position="211"/>
    </location>
</feature>
<evidence type="ECO:0000313" key="3">
    <source>
        <dbReference type="Proteomes" id="UP000037755"/>
    </source>
</evidence>
<dbReference type="RefSeq" id="WP_074961397.1">
    <property type="nucleotide sequence ID" value="NZ_FOYA01000002.1"/>
</dbReference>
<sequence>MKISNINIPAQGNRWQWLLVAVFVYFYWLMLKITLLYVPYSNSVAFLKIKQTEVASHPEYLYLFYAHVYTSIFVLLFGFMQFFKFKTETGRKIHRFAGYQYIVLLLGFAAPSGLYMGWHANGGAAAKVSFMLLSLLWGVTTVLAFVKIKKGQVAAHRGWMVRSFALTLSAVTLRLWKIVIVFLFHPPPMDVYKIIAWLGWIPNLIIAEIIIRNNK</sequence>
<name>A0A0N0RR15_9FLAO</name>
<dbReference type="InterPro" id="IPR018750">
    <property type="entry name" value="DUF2306_membrane"/>
</dbReference>
<keyword evidence="1" id="KW-0472">Membrane</keyword>
<dbReference type="Proteomes" id="UP000037755">
    <property type="component" value="Unassembled WGS sequence"/>
</dbReference>
<gene>
    <name evidence="2" type="ORF">AM493_18275</name>
</gene>
<keyword evidence="1" id="KW-0812">Transmembrane</keyword>
<feature type="transmembrane region" description="Helical" evidence="1">
    <location>
        <begin position="60"/>
        <end position="80"/>
    </location>
</feature>
<reference evidence="2 3" key="1">
    <citation type="submission" date="2015-08" db="EMBL/GenBank/DDBJ databases">
        <title>Whole genome sequence of Flavobacterium akiainvivens IK-1T, from decaying Wikstroemia oahuensis, an endemic Hawaiian shrub.</title>
        <authorList>
            <person name="Wan X."/>
            <person name="Hou S."/>
            <person name="Saito J."/>
            <person name="Donachie S."/>
        </authorList>
    </citation>
    <scope>NUCLEOTIDE SEQUENCE [LARGE SCALE GENOMIC DNA]</scope>
    <source>
        <strain evidence="2 3">IK-1</strain>
    </source>
</reference>
<feature type="transmembrane region" description="Helical" evidence="1">
    <location>
        <begin position="166"/>
        <end position="185"/>
    </location>
</feature>
<evidence type="ECO:0008006" key="4">
    <source>
        <dbReference type="Google" id="ProtNLM"/>
    </source>
</evidence>
<organism evidence="2 3">
    <name type="scientific">Flavobacterium akiainvivens</name>
    <dbReference type="NCBI Taxonomy" id="1202724"/>
    <lineage>
        <taxon>Bacteria</taxon>
        <taxon>Pseudomonadati</taxon>
        <taxon>Bacteroidota</taxon>
        <taxon>Flavobacteriia</taxon>
        <taxon>Flavobacteriales</taxon>
        <taxon>Flavobacteriaceae</taxon>
        <taxon>Flavobacterium</taxon>
    </lineage>
</organism>
<keyword evidence="1" id="KW-1133">Transmembrane helix</keyword>
<dbReference type="EMBL" id="LIYD01000005">
    <property type="protein sequence ID" value="KOS07780.1"/>
    <property type="molecule type" value="Genomic_DNA"/>
</dbReference>
<protein>
    <recommendedName>
        <fullName evidence="4">DUF2306 domain-containing protein</fullName>
    </recommendedName>
</protein>
<evidence type="ECO:0000313" key="2">
    <source>
        <dbReference type="EMBL" id="KOS07780.1"/>
    </source>
</evidence>
<proteinExistence type="predicted"/>
<keyword evidence="3" id="KW-1185">Reference proteome</keyword>